<dbReference type="AlphaFoldDB" id="A0A540V8B0"/>
<dbReference type="EMBL" id="VIFK01000514">
    <property type="protein sequence ID" value="TQE92972.1"/>
    <property type="molecule type" value="Genomic_DNA"/>
</dbReference>
<accession>A0A540V8B0</accession>
<gene>
    <name evidence="1" type="ORF">FKY71_18595</name>
</gene>
<protein>
    <submittedName>
        <fullName evidence="1">Uncharacterized protein</fullName>
    </submittedName>
</protein>
<comment type="caution">
    <text evidence="1">The sequence shown here is derived from an EMBL/GenBank/DDBJ whole genome shotgun (WGS) entry which is preliminary data.</text>
</comment>
<reference evidence="1 2" key="1">
    <citation type="submission" date="2019-06" db="EMBL/GenBank/DDBJ databases">
        <title>Metagenome assembled Genome of Spiribacter salinus SL48-SHIP from the microbial mat of Salt Lake 48 (Novosibirsk region, Russia).</title>
        <authorList>
            <person name="Shipova A."/>
            <person name="Rozanov A.S."/>
            <person name="Bryanskaya A.V."/>
            <person name="Peltek S.E."/>
        </authorList>
    </citation>
    <scope>NUCLEOTIDE SEQUENCE [LARGE SCALE GENOMIC DNA]</scope>
    <source>
        <strain evidence="1">SL48-SHIP-2</strain>
    </source>
</reference>
<dbReference type="Proteomes" id="UP000315400">
    <property type="component" value="Unassembled WGS sequence"/>
</dbReference>
<evidence type="ECO:0000313" key="2">
    <source>
        <dbReference type="Proteomes" id="UP000315400"/>
    </source>
</evidence>
<proteinExistence type="predicted"/>
<evidence type="ECO:0000313" key="1">
    <source>
        <dbReference type="EMBL" id="TQE92972.1"/>
    </source>
</evidence>
<organism evidence="1 2">
    <name type="scientific">Spiribacter salinus</name>
    <dbReference type="NCBI Taxonomy" id="1335746"/>
    <lineage>
        <taxon>Bacteria</taxon>
        <taxon>Pseudomonadati</taxon>
        <taxon>Pseudomonadota</taxon>
        <taxon>Gammaproteobacteria</taxon>
        <taxon>Chromatiales</taxon>
        <taxon>Ectothiorhodospiraceae</taxon>
        <taxon>Spiribacter</taxon>
    </lineage>
</organism>
<name>A0A540V8B0_9GAMM</name>
<sequence length="167" mass="18280">MTSLQTIVKQHQARAAHWAGESVDWGKRREKWLSVLRQLMDALRASFKDAGVPMDQIVDTRHRLTEETLGAYEAPGLEVTIGRDLVAFVPVASLIIGGYGRVDVIGPRDQVKLIADRAQSADEGEPGMPAEECDWVWSAYPDRSRRGGFPLDEAGLANVLEVVLGGA</sequence>